<comment type="caution">
    <text evidence="1">The sequence shown here is derived from an EMBL/GenBank/DDBJ whole genome shotgun (WGS) entry which is preliminary data.</text>
</comment>
<gene>
    <name evidence="1" type="ORF">B296_00018042</name>
</gene>
<proteinExistence type="predicted"/>
<dbReference type="Proteomes" id="UP000287651">
    <property type="component" value="Unassembled WGS sequence"/>
</dbReference>
<accession>A0A426ZD42</accession>
<evidence type="ECO:0000313" key="1">
    <source>
        <dbReference type="EMBL" id="RRT61836.1"/>
    </source>
</evidence>
<sequence>MVPQRRNFRGVINPLLSWRESIGRKKGPRRWRMQRQTPSTKTGWKAEAKELHKTGVYELVEEGFTLDDALGPRQEFARRFAEGIKKLAGNTLGDHRKKTVGLTARMSEAVGLAGLDRPYLGIRAAANGCQRLNRPGPVGFDLHPKKMGSGCRCASRRRTREWT</sequence>
<dbReference type="EMBL" id="AMZH03007230">
    <property type="protein sequence ID" value="RRT61836.1"/>
    <property type="molecule type" value="Genomic_DNA"/>
</dbReference>
<protein>
    <submittedName>
        <fullName evidence="1">Uncharacterized protein</fullName>
    </submittedName>
</protein>
<reference evidence="1 2" key="1">
    <citation type="journal article" date="2014" name="Agronomy (Basel)">
        <title>A Draft Genome Sequence for Ensete ventricosum, the Drought-Tolerant Tree Against Hunger.</title>
        <authorList>
            <person name="Harrison J."/>
            <person name="Moore K.A."/>
            <person name="Paszkiewicz K."/>
            <person name="Jones T."/>
            <person name="Grant M."/>
            <person name="Ambacheew D."/>
            <person name="Muzemil S."/>
            <person name="Studholme D.J."/>
        </authorList>
    </citation>
    <scope>NUCLEOTIDE SEQUENCE [LARGE SCALE GENOMIC DNA]</scope>
</reference>
<dbReference type="AlphaFoldDB" id="A0A426ZD42"/>
<name>A0A426ZD42_ENSVE</name>
<organism evidence="1 2">
    <name type="scientific">Ensete ventricosum</name>
    <name type="common">Abyssinian banana</name>
    <name type="synonym">Musa ensete</name>
    <dbReference type="NCBI Taxonomy" id="4639"/>
    <lineage>
        <taxon>Eukaryota</taxon>
        <taxon>Viridiplantae</taxon>
        <taxon>Streptophyta</taxon>
        <taxon>Embryophyta</taxon>
        <taxon>Tracheophyta</taxon>
        <taxon>Spermatophyta</taxon>
        <taxon>Magnoliopsida</taxon>
        <taxon>Liliopsida</taxon>
        <taxon>Zingiberales</taxon>
        <taxon>Musaceae</taxon>
        <taxon>Ensete</taxon>
    </lineage>
</organism>
<evidence type="ECO:0000313" key="2">
    <source>
        <dbReference type="Proteomes" id="UP000287651"/>
    </source>
</evidence>